<keyword evidence="1" id="KW-0472">Membrane</keyword>
<dbReference type="PROSITE" id="PS51257">
    <property type="entry name" value="PROKAR_LIPOPROTEIN"/>
    <property type="match status" value="1"/>
</dbReference>
<evidence type="ECO:0000256" key="1">
    <source>
        <dbReference type="SAM" id="Phobius"/>
    </source>
</evidence>
<keyword evidence="1" id="KW-0812">Transmembrane</keyword>
<gene>
    <name evidence="2" type="ORF">Hypma_009370</name>
</gene>
<comment type="caution">
    <text evidence="2">The sequence shown here is derived from an EMBL/GenBank/DDBJ whole genome shotgun (WGS) entry which is preliminary data.</text>
</comment>
<dbReference type="Proteomes" id="UP000076154">
    <property type="component" value="Unassembled WGS sequence"/>
</dbReference>
<reference evidence="2" key="1">
    <citation type="submission" date="2018-04" db="EMBL/GenBank/DDBJ databases">
        <title>Whole genome sequencing of Hypsizygus marmoreus.</title>
        <authorList>
            <person name="Choi I.-G."/>
            <person name="Min B."/>
            <person name="Kim J.-G."/>
            <person name="Kim S."/>
            <person name="Oh Y.-L."/>
            <person name="Kong W.-S."/>
            <person name="Park H."/>
            <person name="Jeong J."/>
            <person name="Song E.-S."/>
        </authorList>
    </citation>
    <scope>NUCLEOTIDE SEQUENCE [LARGE SCALE GENOMIC DNA]</scope>
    <source>
        <strain evidence="2">51987-8</strain>
    </source>
</reference>
<keyword evidence="1" id="KW-1133">Transmembrane helix</keyword>
<evidence type="ECO:0000313" key="3">
    <source>
        <dbReference type="Proteomes" id="UP000076154"/>
    </source>
</evidence>
<protein>
    <submittedName>
        <fullName evidence="2">Uncharacterized protein</fullName>
    </submittedName>
</protein>
<dbReference type="EMBL" id="LUEZ02000046">
    <property type="protein sequence ID" value="RDB23471.1"/>
    <property type="molecule type" value="Genomic_DNA"/>
</dbReference>
<accession>A0A369JMK7</accession>
<feature type="transmembrane region" description="Helical" evidence="1">
    <location>
        <begin position="44"/>
        <end position="66"/>
    </location>
</feature>
<dbReference type="InParanoid" id="A0A369JMK7"/>
<sequence length="159" mass="17649">MRNSQRTKRFAGFTILSFSCSQQGQRGTKNRKPSKARTASTSSLNVWMLEAAAAIALFEATGWYIIPSLWPNQKGTDVLKITERTTVMVMKEVDLIDGFEQSKVDRYKYALCVLAAFNIAAGAIVVVVVLVWDKRPIKKPKRIRASEPLGGGNTVKRGK</sequence>
<proteinExistence type="predicted"/>
<keyword evidence="3" id="KW-1185">Reference proteome</keyword>
<feature type="transmembrane region" description="Helical" evidence="1">
    <location>
        <begin position="107"/>
        <end position="132"/>
    </location>
</feature>
<evidence type="ECO:0000313" key="2">
    <source>
        <dbReference type="EMBL" id="RDB23471.1"/>
    </source>
</evidence>
<name>A0A369JMK7_HYPMA</name>
<dbReference type="AlphaFoldDB" id="A0A369JMK7"/>
<organism evidence="2 3">
    <name type="scientific">Hypsizygus marmoreus</name>
    <name type="common">White beech mushroom</name>
    <name type="synonym">Agaricus marmoreus</name>
    <dbReference type="NCBI Taxonomy" id="39966"/>
    <lineage>
        <taxon>Eukaryota</taxon>
        <taxon>Fungi</taxon>
        <taxon>Dikarya</taxon>
        <taxon>Basidiomycota</taxon>
        <taxon>Agaricomycotina</taxon>
        <taxon>Agaricomycetes</taxon>
        <taxon>Agaricomycetidae</taxon>
        <taxon>Agaricales</taxon>
        <taxon>Tricholomatineae</taxon>
        <taxon>Lyophyllaceae</taxon>
        <taxon>Hypsizygus</taxon>
    </lineage>
</organism>